<comment type="caution">
    <text evidence="1">The sequence shown here is derived from an EMBL/GenBank/DDBJ whole genome shotgun (WGS) entry which is preliminary data.</text>
</comment>
<gene>
    <name evidence="1" type="ORF">HNQ36_003119</name>
</gene>
<evidence type="ECO:0000313" key="2">
    <source>
        <dbReference type="Proteomes" id="UP000521227"/>
    </source>
</evidence>
<evidence type="ECO:0000313" key="1">
    <source>
        <dbReference type="EMBL" id="MBB5053128.1"/>
    </source>
</evidence>
<dbReference type="EMBL" id="JACHIJ010000004">
    <property type="protein sequence ID" value="MBB5053128.1"/>
    <property type="molecule type" value="Genomic_DNA"/>
</dbReference>
<reference evidence="1 2" key="1">
    <citation type="submission" date="2020-08" db="EMBL/GenBank/DDBJ databases">
        <title>Genomic Encyclopedia of Type Strains, Phase IV (KMG-IV): sequencing the most valuable type-strain genomes for metagenomic binning, comparative biology and taxonomic classification.</title>
        <authorList>
            <person name="Goeker M."/>
        </authorList>
    </citation>
    <scope>NUCLEOTIDE SEQUENCE [LARGE SCALE GENOMIC DNA]</scope>
    <source>
        <strain evidence="1 2">DSM 17498</strain>
    </source>
</reference>
<protein>
    <submittedName>
        <fullName evidence="1">Uncharacterized protein</fullName>
    </submittedName>
</protein>
<accession>A0A840N5M8</accession>
<name>A0A840N5M8_9BRAD</name>
<dbReference type="AlphaFoldDB" id="A0A840N5M8"/>
<sequence length="43" mass="4956">MIRTETNTLRVTHNLHLSPVRRTHNVRLSYSIIGDNDGNVLQI</sequence>
<proteinExistence type="predicted"/>
<organism evidence="1 2">
    <name type="scientific">Afipia massiliensis</name>
    <dbReference type="NCBI Taxonomy" id="211460"/>
    <lineage>
        <taxon>Bacteria</taxon>
        <taxon>Pseudomonadati</taxon>
        <taxon>Pseudomonadota</taxon>
        <taxon>Alphaproteobacteria</taxon>
        <taxon>Hyphomicrobiales</taxon>
        <taxon>Nitrobacteraceae</taxon>
        <taxon>Afipia</taxon>
    </lineage>
</organism>
<dbReference type="Proteomes" id="UP000521227">
    <property type="component" value="Unassembled WGS sequence"/>
</dbReference>